<dbReference type="EMBL" id="CP043494">
    <property type="protein sequence ID" value="WNG46425.1"/>
    <property type="molecule type" value="Genomic_DNA"/>
</dbReference>
<dbReference type="SUPFAM" id="SSF56784">
    <property type="entry name" value="HAD-like"/>
    <property type="match status" value="1"/>
</dbReference>
<dbReference type="GO" id="GO:0016787">
    <property type="term" value="F:hydrolase activity"/>
    <property type="evidence" value="ECO:0007669"/>
    <property type="project" value="UniProtKB-KW"/>
</dbReference>
<dbReference type="PANTHER" id="PTHR43434:SF13">
    <property type="entry name" value="PHOSPHOGLYCOLATE PHOSPHATASE"/>
    <property type="match status" value="1"/>
</dbReference>
<dbReference type="NCBIfam" id="TIGR01549">
    <property type="entry name" value="HAD-SF-IA-v1"/>
    <property type="match status" value="1"/>
</dbReference>
<evidence type="ECO:0000313" key="2">
    <source>
        <dbReference type="Proteomes" id="UP001611383"/>
    </source>
</evidence>
<protein>
    <submittedName>
        <fullName evidence="1">HAD-IA family hydrolase</fullName>
    </submittedName>
</protein>
<keyword evidence="2" id="KW-1185">Reference proteome</keyword>
<dbReference type="Gene3D" id="3.40.50.1000">
    <property type="entry name" value="HAD superfamily/HAD-like"/>
    <property type="match status" value="1"/>
</dbReference>
<organism evidence="1 2">
    <name type="scientific">Archangium minus</name>
    <dbReference type="NCBI Taxonomy" id="83450"/>
    <lineage>
        <taxon>Bacteria</taxon>
        <taxon>Pseudomonadati</taxon>
        <taxon>Myxococcota</taxon>
        <taxon>Myxococcia</taxon>
        <taxon>Myxococcales</taxon>
        <taxon>Cystobacterineae</taxon>
        <taxon>Archangiaceae</taxon>
        <taxon>Archangium</taxon>
    </lineage>
</organism>
<dbReference type="InterPro" id="IPR023198">
    <property type="entry name" value="PGP-like_dom2"/>
</dbReference>
<proteinExistence type="predicted"/>
<keyword evidence="1" id="KW-0378">Hydrolase</keyword>
<dbReference type="Pfam" id="PF13419">
    <property type="entry name" value="HAD_2"/>
    <property type="match status" value="1"/>
</dbReference>
<gene>
    <name evidence="1" type="ORF">F0U60_21615</name>
</gene>
<evidence type="ECO:0000313" key="1">
    <source>
        <dbReference type="EMBL" id="WNG46425.1"/>
    </source>
</evidence>
<dbReference type="InterPro" id="IPR006439">
    <property type="entry name" value="HAD-SF_hydro_IA"/>
</dbReference>
<dbReference type="SFLD" id="SFLDG01129">
    <property type="entry name" value="C1.5:_HAD__Beta-PGM__Phosphata"/>
    <property type="match status" value="1"/>
</dbReference>
<dbReference type="InterPro" id="IPR023214">
    <property type="entry name" value="HAD_sf"/>
</dbReference>
<dbReference type="InterPro" id="IPR036412">
    <property type="entry name" value="HAD-like_sf"/>
</dbReference>
<name>A0ABY9WUV4_9BACT</name>
<dbReference type="RefSeq" id="WP_395822790.1">
    <property type="nucleotide sequence ID" value="NZ_CP043494.1"/>
</dbReference>
<dbReference type="InterPro" id="IPR050155">
    <property type="entry name" value="HAD-like_hydrolase_sf"/>
</dbReference>
<dbReference type="Proteomes" id="UP001611383">
    <property type="component" value="Chromosome"/>
</dbReference>
<reference evidence="1 2" key="1">
    <citation type="submission" date="2019-08" db="EMBL/GenBank/DDBJ databases">
        <title>Archangium and Cystobacter genomes.</title>
        <authorList>
            <person name="Chen I.-C.K."/>
            <person name="Wielgoss S."/>
        </authorList>
    </citation>
    <scope>NUCLEOTIDE SEQUENCE [LARGE SCALE GENOMIC DNA]</scope>
    <source>
        <strain evidence="1 2">Cbm 6</strain>
    </source>
</reference>
<dbReference type="InterPro" id="IPR041492">
    <property type="entry name" value="HAD_2"/>
</dbReference>
<dbReference type="SFLD" id="SFLDS00003">
    <property type="entry name" value="Haloacid_Dehalogenase"/>
    <property type="match status" value="1"/>
</dbReference>
<dbReference type="Gene3D" id="1.10.150.240">
    <property type="entry name" value="Putative phosphatase, domain 2"/>
    <property type="match status" value="1"/>
</dbReference>
<accession>A0ABY9WUV4</accession>
<sequence length="214" mass="24174">MITHVVFDFDGTLADSKEAAIKLYNELAEKNGYGLLTADNLAKMRELSIFDRCKQLGVAPYKLPWLVVQLTRNFRQAMQSIEFNEGIPELLKELRARGLKLMILSSNDEGNIRAFLRRHSAEEWVDEIYCSSSIFGKARLLRALMKRAGLTPDQLVYVGDEHRDVQACKEVGVRIIAVRWGVDADVRLREAGPNHIADRPAEIAECVSRWSTAA</sequence>
<dbReference type="PRINTS" id="PR00413">
    <property type="entry name" value="HADHALOGNASE"/>
</dbReference>
<dbReference type="PANTHER" id="PTHR43434">
    <property type="entry name" value="PHOSPHOGLYCOLATE PHOSPHATASE"/>
    <property type="match status" value="1"/>
</dbReference>